<dbReference type="Pfam" id="PF01812">
    <property type="entry name" value="5-FTHF_cyc-lig"/>
    <property type="match status" value="1"/>
</dbReference>
<dbReference type="GO" id="GO:0005524">
    <property type="term" value="F:ATP binding"/>
    <property type="evidence" value="ECO:0007669"/>
    <property type="project" value="UniProtKB-KW"/>
</dbReference>
<dbReference type="NCBIfam" id="TIGR02727">
    <property type="entry name" value="MTHFS_bact"/>
    <property type="match status" value="1"/>
</dbReference>
<protein>
    <recommendedName>
        <fullName evidence="5">5-formyltetrahydrofolate cyclo-ligase</fullName>
        <ecNumber evidence="5">6.3.3.2</ecNumber>
    </recommendedName>
</protein>
<dbReference type="InterPro" id="IPR024185">
    <property type="entry name" value="FTHF_cligase-like_sf"/>
</dbReference>
<evidence type="ECO:0000256" key="5">
    <source>
        <dbReference type="RuleBase" id="RU361279"/>
    </source>
</evidence>
<dbReference type="GO" id="GO:0009396">
    <property type="term" value="P:folic acid-containing compound biosynthetic process"/>
    <property type="evidence" value="ECO:0007669"/>
    <property type="project" value="TreeGrafter"/>
</dbReference>
<evidence type="ECO:0000256" key="4">
    <source>
        <dbReference type="PIRSR" id="PIRSR006806-1"/>
    </source>
</evidence>
<evidence type="ECO:0000313" key="7">
    <source>
        <dbReference type="Proteomes" id="UP000664209"/>
    </source>
</evidence>
<dbReference type="SUPFAM" id="SSF100950">
    <property type="entry name" value="NagB/RpiA/CoA transferase-like"/>
    <property type="match status" value="1"/>
</dbReference>
<keyword evidence="5" id="KW-0479">Metal-binding</keyword>
<comment type="caution">
    <text evidence="6">The sequence shown here is derived from an EMBL/GenBank/DDBJ whole genome shotgun (WGS) entry which is preliminary data.</text>
</comment>
<dbReference type="InterPro" id="IPR037171">
    <property type="entry name" value="NagB/RpiA_transferase-like"/>
</dbReference>
<feature type="binding site" evidence="4">
    <location>
        <begin position="21"/>
        <end position="25"/>
    </location>
    <ligand>
        <name>ATP</name>
        <dbReference type="ChEBI" id="CHEBI:30616"/>
    </ligand>
</feature>
<dbReference type="RefSeq" id="WP_208055708.1">
    <property type="nucleotide sequence ID" value="NZ_JAGEMK010000004.1"/>
</dbReference>
<dbReference type="EC" id="6.3.3.2" evidence="5"/>
<keyword evidence="7" id="KW-1185">Reference proteome</keyword>
<keyword evidence="6" id="KW-0436">Ligase</keyword>
<dbReference type="PIRSF" id="PIRSF006806">
    <property type="entry name" value="FTHF_cligase"/>
    <property type="match status" value="1"/>
</dbReference>
<evidence type="ECO:0000256" key="2">
    <source>
        <dbReference type="ARBA" id="ARBA00022741"/>
    </source>
</evidence>
<keyword evidence="2 4" id="KW-0547">Nucleotide-binding</keyword>
<comment type="catalytic activity">
    <reaction evidence="5">
        <text>(6S)-5-formyl-5,6,7,8-tetrahydrofolate + ATP = (6R)-5,10-methenyltetrahydrofolate + ADP + phosphate</text>
        <dbReference type="Rhea" id="RHEA:10488"/>
        <dbReference type="ChEBI" id="CHEBI:30616"/>
        <dbReference type="ChEBI" id="CHEBI:43474"/>
        <dbReference type="ChEBI" id="CHEBI:57455"/>
        <dbReference type="ChEBI" id="CHEBI:57457"/>
        <dbReference type="ChEBI" id="CHEBI:456216"/>
        <dbReference type="EC" id="6.3.3.2"/>
    </reaction>
</comment>
<sequence length="218" mass="23252">MSGTVQPYPVPHSGQDVGEAKDALRAAIRAEREKRSPRTRARAGVEIAQVVGDLPQVREAGCVAAYVSRPTEPDTLPLLEMLAGRGVRVLLPVLGSGLQRDWAWFTSADDLQVRAPGRPPEPGGPTLGAGALVEAEAIIAPALAVDTGGARLGQGGGWYDRVLAYARPEATVVAMVFPEEVYDAVERPLPRQDHDRTVDIVATPTGWTWVREPEGSGH</sequence>
<evidence type="ECO:0000313" key="6">
    <source>
        <dbReference type="EMBL" id="MBO1752018.1"/>
    </source>
</evidence>
<dbReference type="InterPro" id="IPR002698">
    <property type="entry name" value="FTHF_cligase"/>
</dbReference>
<comment type="similarity">
    <text evidence="1 5">Belongs to the 5-formyltetrahydrofolate cyclo-ligase family.</text>
</comment>
<organism evidence="6 7">
    <name type="scientific">Actinotalea soli</name>
    <dbReference type="NCBI Taxonomy" id="2819234"/>
    <lineage>
        <taxon>Bacteria</taxon>
        <taxon>Bacillati</taxon>
        <taxon>Actinomycetota</taxon>
        <taxon>Actinomycetes</taxon>
        <taxon>Micrococcales</taxon>
        <taxon>Cellulomonadaceae</taxon>
        <taxon>Actinotalea</taxon>
    </lineage>
</organism>
<keyword evidence="3 4" id="KW-0067">ATP-binding</keyword>
<feature type="binding site" evidence="4">
    <location>
        <position position="67"/>
    </location>
    <ligand>
        <name>substrate</name>
    </ligand>
</feature>
<proteinExistence type="inferred from homology"/>
<evidence type="ECO:0000256" key="1">
    <source>
        <dbReference type="ARBA" id="ARBA00010638"/>
    </source>
</evidence>
<keyword evidence="5" id="KW-0460">Magnesium</keyword>
<dbReference type="Gene3D" id="3.40.50.10420">
    <property type="entry name" value="NagB/RpiA/CoA transferase-like"/>
    <property type="match status" value="1"/>
</dbReference>
<dbReference type="PANTHER" id="PTHR23407:SF1">
    <property type="entry name" value="5-FORMYLTETRAHYDROFOLATE CYCLO-LIGASE"/>
    <property type="match status" value="1"/>
</dbReference>
<dbReference type="GO" id="GO:0035999">
    <property type="term" value="P:tetrahydrofolate interconversion"/>
    <property type="evidence" value="ECO:0007669"/>
    <property type="project" value="TreeGrafter"/>
</dbReference>
<dbReference type="GO" id="GO:0046872">
    <property type="term" value="F:metal ion binding"/>
    <property type="evidence" value="ECO:0007669"/>
    <property type="project" value="UniProtKB-KW"/>
</dbReference>
<name>A0A939RVV6_9CELL</name>
<dbReference type="PANTHER" id="PTHR23407">
    <property type="entry name" value="ATPASE INHIBITOR/5-FORMYLTETRAHYDROFOLATE CYCLO-LIGASE"/>
    <property type="match status" value="1"/>
</dbReference>
<accession>A0A939RVV6</accession>
<gene>
    <name evidence="6" type="ORF">J4G33_09410</name>
</gene>
<dbReference type="GO" id="GO:0030272">
    <property type="term" value="F:5-formyltetrahydrofolate cyclo-ligase activity"/>
    <property type="evidence" value="ECO:0007669"/>
    <property type="project" value="UniProtKB-EC"/>
</dbReference>
<evidence type="ECO:0000256" key="3">
    <source>
        <dbReference type="ARBA" id="ARBA00022840"/>
    </source>
</evidence>
<dbReference type="EMBL" id="JAGEMK010000004">
    <property type="protein sequence ID" value="MBO1752018.1"/>
    <property type="molecule type" value="Genomic_DNA"/>
</dbReference>
<dbReference type="AlphaFoldDB" id="A0A939RVV6"/>
<reference evidence="6" key="1">
    <citation type="submission" date="2021-03" db="EMBL/GenBank/DDBJ databases">
        <title>Actinotalea soli sp. nov., isolated from soil.</title>
        <authorList>
            <person name="Ping W."/>
            <person name="Zhang J."/>
        </authorList>
    </citation>
    <scope>NUCLEOTIDE SEQUENCE</scope>
    <source>
        <strain evidence="6">BY-33</strain>
    </source>
</reference>
<feature type="binding site" evidence="4">
    <location>
        <begin position="151"/>
        <end position="159"/>
    </location>
    <ligand>
        <name>ATP</name>
        <dbReference type="ChEBI" id="CHEBI:30616"/>
    </ligand>
</feature>
<comment type="cofactor">
    <cofactor evidence="5">
        <name>Mg(2+)</name>
        <dbReference type="ChEBI" id="CHEBI:18420"/>
    </cofactor>
</comment>
<dbReference type="Proteomes" id="UP000664209">
    <property type="component" value="Unassembled WGS sequence"/>
</dbReference>
<feature type="binding site" evidence="4">
    <location>
        <position position="72"/>
    </location>
    <ligand>
        <name>substrate</name>
    </ligand>
</feature>